<gene>
    <name evidence="3" type="primary">LOC117639257</name>
</gene>
<accession>A0A6P8YA68</accession>
<dbReference type="InterPro" id="IPR036865">
    <property type="entry name" value="CRAL-TRIO_dom_sf"/>
</dbReference>
<dbReference type="PROSITE" id="PS50191">
    <property type="entry name" value="CRAL_TRIO"/>
    <property type="match status" value="1"/>
</dbReference>
<sequence length="288" mass="31933">MPRAEPADGGGDAARDSWGLPGVEAIPGPAAVAVVAASKLAVVRDLAAWCRRQQLPTVEEDELVKFAHSCDYDLDRAKKCVTEFHACRKNTPELFSGWDTELSNMRSILDVILVALVPRKTPQNCRVLVNSLQTSSTSNYVFADVCKALLMVMETIFLTEPTLDGLVVVHDMGQASFSHFMKFGWSLPQKFSNYTQEALPLKQSTMHLVHCSSFVDKGLKMMSHIGKKEDRDKLRVHPGKDYSALHAEIPRDCLPSDLGGTQPSIAELHEATVRRLAAFRDVFKQRLP</sequence>
<dbReference type="PANTHER" id="PTHR10174">
    <property type="entry name" value="ALPHA-TOCOPHEROL TRANSFER PROTEIN-RELATED"/>
    <property type="match status" value="1"/>
</dbReference>
<dbReference type="CDD" id="cd00170">
    <property type="entry name" value="SEC14"/>
    <property type="match status" value="1"/>
</dbReference>
<evidence type="ECO:0000313" key="3">
    <source>
        <dbReference type="RefSeq" id="XP_034230637.1"/>
    </source>
</evidence>
<protein>
    <submittedName>
        <fullName evidence="3">Alpha-tocopherol transfer protein-like</fullName>
    </submittedName>
</protein>
<dbReference type="SUPFAM" id="SSF52087">
    <property type="entry name" value="CRAL/TRIO domain"/>
    <property type="match status" value="1"/>
</dbReference>
<dbReference type="Proteomes" id="UP000515158">
    <property type="component" value="Unplaced"/>
</dbReference>
<feature type="domain" description="CRAL-TRIO" evidence="1">
    <location>
        <begin position="101"/>
        <end position="266"/>
    </location>
</feature>
<keyword evidence="2" id="KW-1185">Reference proteome</keyword>
<dbReference type="RefSeq" id="XP_034230637.1">
    <property type="nucleotide sequence ID" value="XM_034374746.1"/>
</dbReference>
<reference evidence="3" key="1">
    <citation type="submission" date="2025-08" db="UniProtKB">
        <authorList>
            <consortium name="RefSeq"/>
        </authorList>
    </citation>
    <scope>IDENTIFICATION</scope>
    <source>
        <tissue evidence="3">Total insect</tissue>
    </source>
</reference>
<dbReference type="GeneID" id="117639257"/>
<dbReference type="KEGG" id="tpal:117639257"/>
<dbReference type="Pfam" id="PF00650">
    <property type="entry name" value="CRAL_TRIO"/>
    <property type="match status" value="1"/>
</dbReference>
<dbReference type="SMART" id="SM00516">
    <property type="entry name" value="SEC14"/>
    <property type="match status" value="1"/>
</dbReference>
<evidence type="ECO:0000313" key="2">
    <source>
        <dbReference type="Proteomes" id="UP000515158"/>
    </source>
</evidence>
<dbReference type="GO" id="GO:1902936">
    <property type="term" value="F:phosphatidylinositol bisphosphate binding"/>
    <property type="evidence" value="ECO:0007669"/>
    <property type="project" value="TreeGrafter"/>
</dbReference>
<dbReference type="InterPro" id="IPR036273">
    <property type="entry name" value="CRAL/TRIO_N_dom_sf"/>
</dbReference>
<dbReference type="OrthoDB" id="1434354at2759"/>
<dbReference type="InParanoid" id="A0A6P8YA68"/>
<dbReference type="InterPro" id="IPR001251">
    <property type="entry name" value="CRAL-TRIO_dom"/>
</dbReference>
<dbReference type="SUPFAM" id="SSF46938">
    <property type="entry name" value="CRAL/TRIO N-terminal domain"/>
    <property type="match status" value="1"/>
</dbReference>
<name>A0A6P8YA68_THRPL</name>
<evidence type="ECO:0000259" key="1">
    <source>
        <dbReference type="PROSITE" id="PS50191"/>
    </source>
</evidence>
<proteinExistence type="predicted"/>
<dbReference type="PANTHER" id="PTHR10174:SF213">
    <property type="entry name" value="CRAL-TRIO DOMAIN-CONTAINING PROTEIN"/>
    <property type="match status" value="1"/>
</dbReference>
<dbReference type="GO" id="GO:0016020">
    <property type="term" value="C:membrane"/>
    <property type="evidence" value="ECO:0007669"/>
    <property type="project" value="TreeGrafter"/>
</dbReference>
<organism evidence="3">
    <name type="scientific">Thrips palmi</name>
    <name type="common">Melon thrips</name>
    <dbReference type="NCBI Taxonomy" id="161013"/>
    <lineage>
        <taxon>Eukaryota</taxon>
        <taxon>Metazoa</taxon>
        <taxon>Ecdysozoa</taxon>
        <taxon>Arthropoda</taxon>
        <taxon>Hexapoda</taxon>
        <taxon>Insecta</taxon>
        <taxon>Pterygota</taxon>
        <taxon>Neoptera</taxon>
        <taxon>Paraneoptera</taxon>
        <taxon>Thysanoptera</taxon>
        <taxon>Terebrantia</taxon>
        <taxon>Thripoidea</taxon>
        <taxon>Thripidae</taxon>
        <taxon>Thrips</taxon>
    </lineage>
</organism>
<dbReference type="AlphaFoldDB" id="A0A6P8YA68"/>
<dbReference type="Gene3D" id="3.40.525.10">
    <property type="entry name" value="CRAL-TRIO lipid binding domain"/>
    <property type="match status" value="1"/>
</dbReference>